<dbReference type="SMART" id="SM00230">
    <property type="entry name" value="CysPc"/>
    <property type="match status" value="1"/>
</dbReference>
<evidence type="ECO:0000256" key="2">
    <source>
        <dbReference type="ARBA" id="ARBA00022670"/>
    </source>
</evidence>
<dbReference type="InterPro" id="IPR038765">
    <property type="entry name" value="Papain-like_cys_pep_sf"/>
</dbReference>
<dbReference type="PANTHER" id="PTHR10183">
    <property type="entry name" value="CALPAIN"/>
    <property type="match status" value="1"/>
</dbReference>
<evidence type="ECO:0000256" key="6">
    <source>
        <dbReference type="PROSITE-ProRule" id="PRU00239"/>
    </source>
</evidence>
<feature type="domain" description="Calpain catalytic" evidence="7">
    <location>
        <begin position="104"/>
        <end position="443"/>
    </location>
</feature>
<feature type="active site" evidence="5 6">
    <location>
        <position position="199"/>
    </location>
</feature>
<evidence type="ECO:0000256" key="5">
    <source>
        <dbReference type="PIRSR" id="PIRSR622684-1"/>
    </source>
</evidence>
<dbReference type="GO" id="GO:0005737">
    <property type="term" value="C:cytoplasm"/>
    <property type="evidence" value="ECO:0007669"/>
    <property type="project" value="TreeGrafter"/>
</dbReference>
<dbReference type="AlphaFoldDB" id="A0A813WKU1"/>
<keyword evidence="3 6" id="KW-0378">Hydrolase</keyword>
<keyword evidence="2 6" id="KW-0645">Protease</keyword>
<dbReference type="PRINTS" id="PR00704">
    <property type="entry name" value="CALPAIN"/>
</dbReference>
<dbReference type="Proteomes" id="UP000663879">
    <property type="component" value="Unassembled WGS sequence"/>
</dbReference>
<dbReference type="Gene3D" id="3.90.70.10">
    <property type="entry name" value="Cysteine proteinases"/>
    <property type="match status" value="1"/>
</dbReference>
<dbReference type="PROSITE" id="PS50203">
    <property type="entry name" value="CALPAIN_CAT"/>
    <property type="match status" value="1"/>
</dbReference>
<comment type="similarity">
    <text evidence="1">Belongs to the peptidase C2 family.</text>
</comment>
<proteinExistence type="inferred from homology"/>
<feature type="active site" evidence="5 6">
    <location>
        <position position="369"/>
    </location>
</feature>
<reference evidence="8" key="1">
    <citation type="submission" date="2021-02" db="EMBL/GenBank/DDBJ databases">
        <authorList>
            <person name="Nowell W R."/>
        </authorList>
    </citation>
    <scope>NUCLEOTIDE SEQUENCE</scope>
    <source>
        <strain evidence="8">Ploen Becks lab</strain>
    </source>
</reference>
<gene>
    <name evidence="8" type="ORF">OXX778_LOCUS9086</name>
</gene>
<sequence>MSKCCGKIFGKKSRSEQIIKSLNLKSSPNDRNSQIVDLNLFNQPIRRDTFGENRSFDRNPSEDLLLERVQRKREETPIDSKFDPKNIKYFLDQDVNKIRSKNKIFEDSFFIKYISSVVENTQSQLYLSLRSRLKCNNLKELNKAIKWERTQTISSRYKDSKNEFVLDDQGNAPNKVMSSSDYAKYYSVSDIFQGWLGNCFHIGAMMALTKNEELLEIVIPPDNALRENMNYGAYHFRFWKLGYWYDIIIDDYLPINSSSELIFSHNKIYPNEFWVPLFEKAFAKFMGNYDELEGGLFENSALYLSGGLHQEFKTHVAIELSKKSIEDDLNPNSDELFEILKTALKKRDMSGCILEDEEMAQKYGLYKEHFYLISEVFSSDKLNFVKIHNPFNTKEKIKSSEKYIQLESKLKSLGVSPTKDGEFWMTYESFLKCFKRVKVCNLQPEKKFNFNYSSKELNKLKQKSHIFTEWKSKAFKGVLPANLRKIKWNDIDYKKFKVEIKGNSKKNILFSFIQDWIRRKSSDMELQLIGLRIYRHEKDEWEFYDSLWYQESLQWCLRLTLEPGKYLFIYEAGQDLASDLEYCFRVFIDKEYFLFQILSSFRITKTLF</sequence>
<evidence type="ECO:0000256" key="1">
    <source>
        <dbReference type="ARBA" id="ARBA00007623"/>
    </source>
</evidence>
<evidence type="ECO:0000313" key="9">
    <source>
        <dbReference type="Proteomes" id="UP000663879"/>
    </source>
</evidence>
<dbReference type="GO" id="GO:0006508">
    <property type="term" value="P:proteolysis"/>
    <property type="evidence" value="ECO:0007669"/>
    <property type="project" value="UniProtKB-KW"/>
</dbReference>
<keyword evidence="9" id="KW-1185">Reference proteome</keyword>
<feature type="active site" evidence="5 6">
    <location>
        <position position="389"/>
    </location>
</feature>
<dbReference type="PANTHER" id="PTHR10183:SF379">
    <property type="entry name" value="CALPAIN-5"/>
    <property type="match status" value="1"/>
</dbReference>
<evidence type="ECO:0000256" key="3">
    <source>
        <dbReference type="ARBA" id="ARBA00022801"/>
    </source>
</evidence>
<dbReference type="GO" id="GO:0004198">
    <property type="term" value="F:calcium-dependent cysteine-type endopeptidase activity"/>
    <property type="evidence" value="ECO:0007669"/>
    <property type="project" value="InterPro"/>
</dbReference>
<dbReference type="InterPro" id="IPR001300">
    <property type="entry name" value="Peptidase_C2_calpain_cat"/>
</dbReference>
<dbReference type="Pfam" id="PF00648">
    <property type="entry name" value="Peptidase_C2"/>
    <property type="match status" value="1"/>
</dbReference>
<keyword evidence="4 6" id="KW-0788">Thiol protease</keyword>
<name>A0A813WKU1_9BILA</name>
<dbReference type="SUPFAM" id="SSF54001">
    <property type="entry name" value="Cysteine proteinases"/>
    <property type="match status" value="1"/>
</dbReference>
<evidence type="ECO:0000256" key="4">
    <source>
        <dbReference type="ARBA" id="ARBA00022807"/>
    </source>
</evidence>
<evidence type="ECO:0000259" key="7">
    <source>
        <dbReference type="PROSITE" id="PS50203"/>
    </source>
</evidence>
<dbReference type="OrthoDB" id="424753at2759"/>
<evidence type="ECO:0000313" key="8">
    <source>
        <dbReference type="EMBL" id="CAF0853751.1"/>
    </source>
</evidence>
<dbReference type="InterPro" id="IPR022684">
    <property type="entry name" value="Calpain_cysteine_protease"/>
</dbReference>
<comment type="caution">
    <text evidence="8">The sequence shown here is derived from an EMBL/GenBank/DDBJ whole genome shotgun (WGS) entry which is preliminary data.</text>
</comment>
<organism evidence="8 9">
    <name type="scientific">Brachionus calyciflorus</name>
    <dbReference type="NCBI Taxonomy" id="104777"/>
    <lineage>
        <taxon>Eukaryota</taxon>
        <taxon>Metazoa</taxon>
        <taxon>Spiralia</taxon>
        <taxon>Gnathifera</taxon>
        <taxon>Rotifera</taxon>
        <taxon>Eurotatoria</taxon>
        <taxon>Monogononta</taxon>
        <taxon>Pseudotrocha</taxon>
        <taxon>Ploima</taxon>
        <taxon>Brachionidae</taxon>
        <taxon>Brachionus</taxon>
    </lineage>
</organism>
<dbReference type="EMBL" id="CAJNOC010001312">
    <property type="protein sequence ID" value="CAF0853751.1"/>
    <property type="molecule type" value="Genomic_DNA"/>
</dbReference>
<accession>A0A813WKU1</accession>
<protein>
    <recommendedName>
        <fullName evidence="7">Calpain catalytic domain-containing protein</fullName>
    </recommendedName>
</protein>